<dbReference type="InterPro" id="IPR052517">
    <property type="entry name" value="GlcG_carb_metab_protein"/>
</dbReference>
<reference evidence="1" key="1">
    <citation type="submission" date="2022-07" db="EMBL/GenBank/DDBJ databases">
        <title>Characterization of the Novel Bacterium Alteromonas immobilis LMIT006 and Alteromonas gregis LMIT007.</title>
        <authorList>
            <person name="Lin X."/>
        </authorList>
    </citation>
    <scope>NUCLEOTIDE SEQUENCE</scope>
    <source>
        <strain evidence="1">LMIT007</strain>
    </source>
</reference>
<name>A0AA42BQU3_9ALTE</name>
<sequence>MTLTLQQAECVANATLAYASENNVKPLAVAVLDAGGHTVVFKRQDGASLYRGDIANAKAKGALGMGFN</sequence>
<dbReference type="Pfam" id="PF03928">
    <property type="entry name" value="HbpS-like"/>
    <property type="match status" value="1"/>
</dbReference>
<keyword evidence="2" id="KW-1185">Reference proteome</keyword>
<dbReference type="InterPro" id="IPR005624">
    <property type="entry name" value="PduO/GlcC-like"/>
</dbReference>
<dbReference type="PANTHER" id="PTHR34309">
    <property type="entry name" value="SLR1406 PROTEIN"/>
    <property type="match status" value="1"/>
</dbReference>
<proteinExistence type="predicted"/>
<dbReference type="PANTHER" id="PTHR34309:SF10">
    <property type="entry name" value="SLR1406 PROTEIN"/>
    <property type="match status" value="1"/>
</dbReference>
<dbReference type="EMBL" id="JANATA010000170">
    <property type="protein sequence ID" value="MCP3429881.1"/>
    <property type="molecule type" value="Genomic_DNA"/>
</dbReference>
<evidence type="ECO:0000313" key="1">
    <source>
        <dbReference type="EMBL" id="MCP3429881.1"/>
    </source>
</evidence>
<organism evidence="1 2">
    <name type="scientific">Opacimonas viscosa</name>
    <dbReference type="NCBI Taxonomy" id="2961944"/>
    <lineage>
        <taxon>Bacteria</taxon>
        <taxon>Pseudomonadati</taxon>
        <taxon>Pseudomonadota</taxon>
        <taxon>Gammaproteobacteria</taxon>
        <taxon>Alteromonadales</taxon>
        <taxon>Alteromonadaceae</taxon>
        <taxon>Opacimonas</taxon>
    </lineage>
</organism>
<dbReference type="Gene3D" id="3.30.450.150">
    <property type="entry name" value="Haem-degrading domain"/>
    <property type="match status" value="1"/>
</dbReference>
<evidence type="ECO:0000313" key="2">
    <source>
        <dbReference type="Proteomes" id="UP001165413"/>
    </source>
</evidence>
<gene>
    <name evidence="1" type="ORF">NLF92_13150</name>
</gene>
<dbReference type="SUPFAM" id="SSF143744">
    <property type="entry name" value="GlcG-like"/>
    <property type="match status" value="1"/>
</dbReference>
<comment type="caution">
    <text evidence="1">The sequence shown here is derived from an EMBL/GenBank/DDBJ whole genome shotgun (WGS) entry which is preliminary data.</text>
</comment>
<feature type="non-terminal residue" evidence="1">
    <location>
        <position position="68"/>
    </location>
</feature>
<dbReference type="InterPro" id="IPR038084">
    <property type="entry name" value="PduO/GlcC-like_sf"/>
</dbReference>
<dbReference type="AlphaFoldDB" id="A0AA42BQU3"/>
<accession>A0AA42BQU3</accession>
<protein>
    <submittedName>
        <fullName evidence="1">Heme-binding protein</fullName>
    </submittedName>
</protein>
<dbReference type="Proteomes" id="UP001165413">
    <property type="component" value="Unassembled WGS sequence"/>
</dbReference>
<dbReference type="RefSeq" id="WP_254102670.1">
    <property type="nucleotide sequence ID" value="NZ_JANATA010000170.1"/>
</dbReference>